<protein>
    <submittedName>
        <fullName evidence="1">Uncharacterized protein</fullName>
    </submittedName>
</protein>
<dbReference type="GeneID" id="55616871"/>
<evidence type="ECO:0000313" key="2">
    <source>
        <dbReference type="Proteomes" id="UP000323400"/>
    </source>
</evidence>
<dbReference type="EMBL" id="MK813938">
    <property type="protein sequence ID" value="QEG08418.1"/>
    <property type="molecule type" value="Genomic_DNA"/>
</dbReference>
<organism evidence="1 2">
    <name type="scientific">Aeromonas phage 2L372X</name>
    <dbReference type="NCBI Taxonomy" id="2588515"/>
    <lineage>
        <taxon>Viruses</taxon>
        <taxon>Duplodnaviria</taxon>
        <taxon>Heunggongvirae</taxon>
        <taxon>Uroviricota</taxon>
        <taxon>Caudoviricetes</taxon>
        <taxon>Plateaulakevirus</taxon>
        <taxon>Plateaulakevirus pv2L372X</taxon>
    </lineage>
</organism>
<dbReference type="KEGG" id="vg:55616871"/>
<proteinExistence type="predicted"/>
<accession>A0A5B9N317</accession>
<sequence>MTFKIQDTNGKGLPDYPQGVELADITVYIHDSMMFATHDYPCPVCKVTSAVYNMSNGIFQPCWDCQKKGYKIVKVTKVKSWFSKLFK</sequence>
<name>A0A5B9N317_9CAUD</name>
<evidence type="ECO:0000313" key="1">
    <source>
        <dbReference type="EMBL" id="QEG08418.1"/>
    </source>
</evidence>
<keyword evidence="2" id="KW-1185">Reference proteome</keyword>
<gene>
    <name evidence="1" type="primary">2L372X_165</name>
</gene>
<dbReference type="RefSeq" id="YP_009846503.1">
    <property type="nucleotide sequence ID" value="NC_048770.1"/>
</dbReference>
<dbReference type="Proteomes" id="UP000323400">
    <property type="component" value="Segment"/>
</dbReference>
<reference evidence="1 2" key="1">
    <citation type="submission" date="2019-04" db="EMBL/GenBank/DDBJ databases">
        <title>Nine Novel Phages from a Plateau Lake in Southwest China Provide Insights into Aeromonas Phage Diversity.</title>
        <authorList>
            <person name="Xiao W."/>
            <person name="Bai M."/>
            <person name="Wang Y."/>
            <person name="Cui X."/>
        </authorList>
    </citation>
    <scope>NUCLEOTIDE SEQUENCE [LARGE SCALE GENOMIC DNA]</scope>
</reference>